<dbReference type="SUPFAM" id="SSF54768">
    <property type="entry name" value="dsRNA-binding domain-like"/>
    <property type="match status" value="1"/>
</dbReference>
<sequence>ATQATQAMAFVSLQSDFRDPKSHLTHFCHRYCQRPIVHGDVEYFTYELSEQFQAVVILHCMKGNAFPGRVSSNQKEAEWSAAEQALKAFTSLTEMVLLPEVKEMLRSKHQVRSRWQMAAVPEMRRQLP</sequence>
<name>A0ABP0JXF8_9DINO</name>
<feature type="non-terminal residue" evidence="2">
    <location>
        <position position="1"/>
    </location>
</feature>
<evidence type="ECO:0000313" key="2">
    <source>
        <dbReference type="EMBL" id="CAK9019052.1"/>
    </source>
</evidence>
<dbReference type="Proteomes" id="UP001642484">
    <property type="component" value="Unassembled WGS sequence"/>
</dbReference>
<dbReference type="Gene3D" id="3.30.160.20">
    <property type="match status" value="1"/>
</dbReference>
<gene>
    <name evidence="2" type="ORF">CCMP2556_LOCUS13525</name>
</gene>
<dbReference type="InterPro" id="IPR014720">
    <property type="entry name" value="dsRBD_dom"/>
</dbReference>
<dbReference type="Pfam" id="PF00035">
    <property type="entry name" value="dsrm"/>
    <property type="match status" value="1"/>
</dbReference>
<evidence type="ECO:0000259" key="1">
    <source>
        <dbReference type="Pfam" id="PF00035"/>
    </source>
</evidence>
<comment type="caution">
    <text evidence="2">The sequence shown here is derived from an EMBL/GenBank/DDBJ whole genome shotgun (WGS) entry which is preliminary data.</text>
</comment>
<evidence type="ECO:0000313" key="3">
    <source>
        <dbReference type="Proteomes" id="UP001642484"/>
    </source>
</evidence>
<organism evidence="2 3">
    <name type="scientific">Durusdinium trenchii</name>
    <dbReference type="NCBI Taxonomy" id="1381693"/>
    <lineage>
        <taxon>Eukaryota</taxon>
        <taxon>Sar</taxon>
        <taxon>Alveolata</taxon>
        <taxon>Dinophyceae</taxon>
        <taxon>Suessiales</taxon>
        <taxon>Symbiodiniaceae</taxon>
        <taxon>Durusdinium</taxon>
    </lineage>
</organism>
<protein>
    <recommendedName>
        <fullName evidence="1">DRBM domain-containing protein</fullName>
    </recommendedName>
</protein>
<proteinExistence type="predicted"/>
<accession>A0ABP0JXF8</accession>
<keyword evidence="3" id="KW-1185">Reference proteome</keyword>
<dbReference type="EMBL" id="CAXAMN010006769">
    <property type="protein sequence ID" value="CAK9019052.1"/>
    <property type="molecule type" value="Genomic_DNA"/>
</dbReference>
<reference evidence="2 3" key="1">
    <citation type="submission" date="2024-02" db="EMBL/GenBank/DDBJ databases">
        <authorList>
            <person name="Chen Y."/>
            <person name="Shah S."/>
            <person name="Dougan E. K."/>
            <person name="Thang M."/>
            <person name="Chan C."/>
        </authorList>
    </citation>
    <scope>NUCLEOTIDE SEQUENCE [LARGE SCALE GENOMIC DNA]</scope>
</reference>
<feature type="domain" description="DRBM" evidence="1">
    <location>
        <begin position="20"/>
        <end position="87"/>
    </location>
</feature>